<evidence type="ECO:0000313" key="7">
    <source>
        <dbReference type="EMBL" id="EGC68960.1"/>
    </source>
</evidence>
<evidence type="ECO:0000256" key="3">
    <source>
        <dbReference type="ARBA" id="ARBA00023027"/>
    </source>
</evidence>
<evidence type="ECO:0000256" key="1">
    <source>
        <dbReference type="ARBA" id="ARBA00005854"/>
    </source>
</evidence>
<evidence type="ECO:0000313" key="8">
    <source>
        <dbReference type="Proteomes" id="UP000004835"/>
    </source>
</evidence>
<dbReference type="PANTHER" id="PTHR42789">
    <property type="entry name" value="D-ISOMER SPECIFIC 2-HYDROXYACID DEHYDROGENASE FAMILY PROTEIN (AFU_ORTHOLOGUE AFUA_6G10090)"/>
    <property type="match status" value="1"/>
</dbReference>
<dbReference type="GO" id="GO:0033711">
    <property type="term" value="F:4-phosphoerythronate dehydrogenase activity"/>
    <property type="evidence" value="ECO:0007669"/>
    <property type="project" value="UniProtKB-EC"/>
</dbReference>
<comment type="similarity">
    <text evidence="1 4">Belongs to the D-isomer specific 2-hydroxyacid dehydrogenase family.</text>
</comment>
<protein>
    <submittedName>
        <fullName evidence="7">4-phosphoerythronate dehydrogenase</fullName>
        <ecNumber evidence="7">1.1.1.290</ecNumber>
    </submittedName>
</protein>
<comment type="caution">
    <text evidence="7">The sequence shown here is derived from an EMBL/GenBank/DDBJ whole genome shotgun (WGS) entry which is preliminary data.</text>
</comment>
<dbReference type="Pfam" id="PF00389">
    <property type="entry name" value="2-Hacid_dh"/>
    <property type="match status" value="1"/>
</dbReference>
<evidence type="ECO:0000259" key="5">
    <source>
        <dbReference type="Pfam" id="PF00389"/>
    </source>
</evidence>
<feature type="domain" description="D-isomer specific 2-hydroxyacid dehydrogenase NAD-binding" evidence="6">
    <location>
        <begin position="116"/>
        <end position="292"/>
    </location>
</feature>
<dbReference type="InterPro" id="IPR029753">
    <property type="entry name" value="D-isomer_DH_CS"/>
</dbReference>
<keyword evidence="3" id="KW-0520">NAD</keyword>
<dbReference type="EC" id="1.1.1.290" evidence="7"/>
<dbReference type="GO" id="GO:0051287">
    <property type="term" value="F:NAD binding"/>
    <property type="evidence" value="ECO:0007669"/>
    <property type="project" value="InterPro"/>
</dbReference>
<dbReference type="InterPro" id="IPR006140">
    <property type="entry name" value="D-isomer_DH_NAD-bd"/>
</dbReference>
<evidence type="ECO:0000256" key="4">
    <source>
        <dbReference type="RuleBase" id="RU003719"/>
    </source>
</evidence>
<dbReference type="FunFam" id="3.40.50.720:FF:000203">
    <property type="entry name" value="D-3-phosphoglycerate dehydrogenase (SerA)"/>
    <property type="match status" value="1"/>
</dbReference>
<accession>F0ELM6</accession>
<organism evidence="7 8">
    <name type="scientific">Enterococcus casseliflavus ATCC 12755</name>
    <dbReference type="NCBI Taxonomy" id="888066"/>
    <lineage>
        <taxon>Bacteria</taxon>
        <taxon>Bacillati</taxon>
        <taxon>Bacillota</taxon>
        <taxon>Bacilli</taxon>
        <taxon>Lactobacillales</taxon>
        <taxon>Enterococcaceae</taxon>
        <taxon>Enterococcus</taxon>
    </lineage>
</organism>
<keyword evidence="2 4" id="KW-0560">Oxidoreductase</keyword>
<dbReference type="InterPro" id="IPR036291">
    <property type="entry name" value="NAD(P)-bd_dom_sf"/>
</dbReference>
<feature type="domain" description="D-isomer specific 2-hydroxyacid dehydrogenase catalytic" evidence="5">
    <location>
        <begin position="25"/>
        <end position="322"/>
    </location>
</feature>
<reference evidence="7 8" key="1">
    <citation type="submission" date="2011-01" db="EMBL/GenBank/DDBJ databases">
        <authorList>
            <person name="Muzny D."/>
            <person name="Qin X."/>
            <person name="Deng J."/>
            <person name="Jiang H."/>
            <person name="Liu Y."/>
            <person name="Qu J."/>
            <person name="Song X.-Z."/>
            <person name="Zhang L."/>
            <person name="Thornton R."/>
            <person name="Coyle M."/>
            <person name="Francisco L."/>
            <person name="Jackson L."/>
            <person name="Javaid M."/>
            <person name="Korchina V."/>
            <person name="Kovar C."/>
            <person name="Mata R."/>
            <person name="Mathew T."/>
            <person name="Ngo R."/>
            <person name="Nguyen L."/>
            <person name="Nguyen N."/>
            <person name="Okwuonu G."/>
            <person name="Ongeri F."/>
            <person name="Pham C."/>
            <person name="Simmons D."/>
            <person name="Wilczek-Boney K."/>
            <person name="Hale W."/>
            <person name="Jakkamsetti A."/>
            <person name="Pham P."/>
            <person name="Ruth R."/>
            <person name="San Lucas F."/>
            <person name="Warren J."/>
            <person name="Zhang J."/>
            <person name="Zhao Z."/>
            <person name="Zhou C."/>
            <person name="Zhu D."/>
            <person name="Lee S."/>
            <person name="Bess C."/>
            <person name="Blankenburg K."/>
            <person name="Forbes L."/>
            <person name="Fu Q."/>
            <person name="Gubbala S."/>
            <person name="Hirani K."/>
            <person name="Jayaseelan J.C."/>
            <person name="Lara F."/>
            <person name="Munidasa M."/>
            <person name="Palculict T."/>
            <person name="Patil S."/>
            <person name="Pu L.-L."/>
            <person name="Saada N."/>
            <person name="Tang L."/>
            <person name="Weissenberger G."/>
            <person name="Zhu Y."/>
            <person name="Hemphill L."/>
            <person name="Shang Y."/>
            <person name="Youmans B."/>
            <person name="Ayvaz T."/>
            <person name="Ross M."/>
            <person name="Santibanez J."/>
            <person name="Aqrawi P."/>
            <person name="Gross S."/>
            <person name="Joshi V."/>
            <person name="Fowler G."/>
            <person name="Nazareth L."/>
            <person name="Reid J."/>
            <person name="Worley K."/>
            <person name="Petrosino J."/>
            <person name="Highlander S."/>
            <person name="Gibbs R."/>
        </authorList>
    </citation>
    <scope>NUCLEOTIDE SEQUENCE [LARGE SCALE GENOMIC DNA]</scope>
    <source>
        <strain evidence="7 8">ATCC 12755</strain>
    </source>
</reference>
<dbReference type="SUPFAM" id="SSF51735">
    <property type="entry name" value="NAD(P)-binding Rossmann-fold domains"/>
    <property type="match status" value="1"/>
</dbReference>
<dbReference type="RefSeq" id="WP_005235839.1">
    <property type="nucleotide sequence ID" value="NZ_GL872323.1"/>
</dbReference>
<dbReference type="HOGENOM" id="CLU_019796_1_3_9"/>
<proteinExistence type="inferred from homology"/>
<dbReference type="Proteomes" id="UP000004835">
    <property type="component" value="Unassembled WGS sequence"/>
</dbReference>
<evidence type="ECO:0000256" key="2">
    <source>
        <dbReference type="ARBA" id="ARBA00023002"/>
    </source>
</evidence>
<dbReference type="PANTHER" id="PTHR42789:SF1">
    <property type="entry name" value="D-ISOMER SPECIFIC 2-HYDROXYACID DEHYDROGENASE FAMILY PROTEIN (AFU_ORTHOLOGUE AFUA_6G10090)"/>
    <property type="match status" value="1"/>
</dbReference>
<dbReference type="Gene3D" id="3.40.50.720">
    <property type="entry name" value="NAD(P)-binding Rossmann-like Domain"/>
    <property type="match status" value="2"/>
</dbReference>
<name>F0ELM6_ENTCA</name>
<dbReference type="AlphaFoldDB" id="F0ELM6"/>
<dbReference type="SUPFAM" id="SSF52283">
    <property type="entry name" value="Formate/glycerate dehydrogenase catalytic domain-like"/>
    <property type="match status" value="1"/>
</dbReference>
<dbReference type="PROSITE" id="PS00671">
    <property type="entry name" value="D_2_HYDROXYACID_DH_3"/>
    <property type="match status" value="1"/>
</dbReference>
<dbReference type="EMBL" id="AEWT01000021">
    <property type="protein sequence ID" value="EGC68960.1"/>
    <property type="molecule type" value="Genomic_DNA"/>
</dbReference>
<sequence length="325" mass="36212">MKKTAIVNANSFGKYFPEYMDQLNKQVGETKRFKFPSDISPEDLAAELKDFSFIIIGTEPRLPESFFEKMPKLQLVVRFGIGYDNVDVIAAKENKVMVSNIPAYMERDDVAEYAVSLILTAAKLVTYTAEKVKEGEWSKDRGRYLGHRLNKKTIGICGFGNIGTRVAEIMQAFNCKIICYDPYLSVEEVEKRGGEKVDFDELLAQADIISLHMNCTAENKGLFNKSAFKKMKASAVLVNTARGALVNEEDLVLALTAGKFGSYATDVLENEPPTADHPFMNQEKIVLTPHIGAYNHECNEMMCESVVDDIARVNAGGEPKHLLEG</sequence>
<dbReference type="InterPro" id="IPR050857">
    <property type="entry name" value="D-2-hydroxyacid_DH"/>
</dbReference>
<dbReference type="Pfam" id="PF02826">
    <property type="entry name" value="2-Hacid_dh_C"/>
    <property type="match status" value="1"/>
</dbReference>
<dbReference type="InterPro" id="IPR006139">
    <property type="entry name" value="D-isomer_2_OHA_DH_cat_dom"/>
</dbReference>
<evidence type="ECO:0000259" key="6">
    <source>
        <dbReference type="Pfam" id="PF02826"/>
    </source>
</evidence>
<dbReference type="CDD" id="cd12177">
    <property type="entry name" value="2-Hacid_dh_12"/>
    <property type="match status" value="1"/>
</dbReference>
<gene>
    <name evidence="7" type="primary">pdxB</name>
    <name evidence="7" type="ORF">HMPREF9087_2318</name>
</gene>